<dbReference type="FunFam" id="3.30.70.2110:FF:000001">
    <property type="entry name" value="Penicillin-binding protein 1 (Peptidoglycan synthetase)"/>
    <property type="match status" value="1"/>
</dbReference>
<dbReference type="InterPro" id="IPR005311">
    <property type="entry name" value="PBP_dimer"/>
</dbReference>
<dbReference type="Proteomes" id="UP000233482">
    <property type="component" value="Unassembled WGS sequence"/>
</dbReference>
<dbReference type="Gene3D" id="3.30.70.2110">
    <property type="match status" value="1"/>
</dbReference>
<dbReference type="PANTHER" id="PTHR30627:SF26">
    <property type="entry name" value="PENICILLIN-BINDING PROTEIN 2B"/>
    <property type="match status" value="1"/>
</dbReference>
<feature type="domain" description="PASTA" evidence="4">
    <location>
        <begin position="652"/>
        <end position="711"/>
    </location>
</feature>
<dbReference type="PANTHER" id="PTHR30627">
    <property type="entry name" value="PEPTIDOGLYCAN D,D-TRANSPEPTIDASE"/>
    <property type="match status" value="1"/>
</dbReference>
<dbReference type="SMART" id="SM00740">
    <property type="entry name" value="PASTA"/>
    <property type="match status" value="2"/>
</dbReference>
<dbReference type="GO" id="GO:0008658">
    <property type="term" value="F:penicillin binding"/>
    <property type="evidence" value="ECO:0007669"/>
    <property type="project" value="InterPro"/>
</dbReference>
<evidence type="ECO:0000313" key="6">
    <source>
        <dbReference type="Proteomes" id="UP000233482"/>
    </source>
</evidence>
<evidence type="ECO:0000256" key="2">
    <source>
        <dbReference type="ARBA" id="ARBA00007171"/>
    </source>
</evidence>
<comment type="subcellular location">
    <subcellularLocation>
        <location evidence="1">Membrane</location>
    </subcellularLocation>
</comment>
<dbReference type="Gene3D" id="3.40.710.10">
    <property type="entry name" value="DD-peptidase/beta-lactamase superfamily"/>
    <property type="match status" value="1"/>
</dbReference>
<evidence type="ECO:0000256" key="1">
    <source>
        <dbReference type="ARBA" id="ARBA00004370"/>
    </source>
</evidence>
<dbReference type="InterPro" id="IPR005543">
    <property type="entry name" value="PASTA_dom"/>
</dbReference>
<dbReference type="InterPro" id="IPR001460">
    <property type="entry name" value="PCN-bd_Tpept"/>
</dbReference>
<dbReference type="Pfam" id="PF03717">
    <property type="entry name" value="PBP_dimer"/>
    <property type="match status" value="1"/>
</dbReference>
<evidence type="ECO:0000256" key="3">
    <source>
        <dbReference type="ARBA" id="ARBA00023136"/>
    </source>
</evidence>
<dbReference type="InterPro" id="IPR050515">
    <property type="entry name" value="Beta-lactam/transpept"/>
</dbReference>
<proteinExistence type="inferred from homology"/>
<accession>A0A855H3E9</accession>
<keyword evidence="3" id="KW-0472">Membrane</keyword>
<protein>
    <submittedName>
        <fullName evidence="5">Penicillin-binding protein</fullName>
    </submittedName>
</protein>
<dbReference type="GO" id="GO:0071555">
    <property type="term" value="P:cell wall organization"/>
    <property type="evidence" value="ECO:0007669"/>
    <property type="project" value="TreeGrafter"/>
</dbReference>
<dbReference type="SUPFAM" id="SSF54184">
    <property type="entry name" value="Penicillin-binding protein 2x (pbp-2x), c-terminal domain"/>
    <property type="match status" value="2"/>
</dbReference>
<comment type="caution">
    <text evidence="5">The sequence shown here is derived from an EMBL/GenBank/DDBJ whole genome shotgun (WGS) entry which is preliminary data.</text>
</comment>
<reference evidence="5 6" key="1">
    <citation type="submission" date="2017-12" db="EMBL/GenBank/DDBJ databases">
        <title>Genomics of Macrococcus caseolyticus.</title>
        <authorList>
            <person name="MacFadyen A.C."/>
            <person name="Paterson G.K."/>
        </authorList>
    </citation>
    <scope>NUCLEOTIDE SEQUENCE [LARGE SCALE GENOMIC DNA]</scope>
    <source>
        <strain evidence="5 6">5788_EF188</strain>
    </source>
</reference>
<evidence type="ECO:0000259" key="4">
    <source>
        <dbReference type="PROSITE" id="PS51178"/>
    </source>
</evidence>
<dbReference type="RefSeq" id="WP_101044302.1">
    <property type="nucleotide sequence ID" value="NZ_CP073801.1"/>
</dbReference>
<dbReference type="GO" id="GO:0005886">
    <property type="term" value="C:plasma membrane"/>
    <property type="evidence" value="ECO:0007669"/>
    <property type="project" value="TreeGrafter"/>
</dbReference>
<dbReference type="Gene3D" id="3.90.1310.10">
    <property type="entry name" value="Penicillin-binding protein 2a (Domain 2)"/>
    <property type="match status" value="1"/>
</dbReference>
<organism evidence="5 6">
    <name type="scientific">Macrococcoides caseolyticum</name>
    <dbReference type="NCBI Taxonomy" id="69966"/>
    <lineage>
        <taxon>Bacteria</taxon>
        <taxon>Bacillati</taxon>
        <taxon>Bacillota</taxon>
        <taxon>Bacilli</taxon>
        <taxon>Bacillales</taxon>
        <taxon>Staphylococcaceae</taxon>
        <taxon>Macrococcoides</taxon>
    </lineage>
</organism>
<sequence length="749" mass="83597">MSRSKLKLKKNKIGAVLLIMLFGLLFFSLIFKYGMIMLTGKSSGQDLEMRASEKYVRNIVNQPERGKILDRNGQVLAEDIESYKLVAILDKRFSEGSKKPRHVVNKKKTAKALADIIDMDEKDIYKVLSNKKAFQVEFGKAGKDLTFEQKQKIQNLKMPGLTFFSEKKRFYPNGNFASHLIGFAEKNGDTNVMTGMLGSEKIFDSYLSGKPGKTTFKQDIWNYVLPKSGNVVPAQDGDDVTLTIDKNIQIFVEDSLDMMVKRYKPKDIFAVVMDAKTGEILGSSQRPTFNPQTREGFGEKWANDLYQNTYEPGSTFKTFGLAAAIEENQYDPKAKYESGEREIDGITISDWNDVGWGTITMSKGFQLSSNVLMMKLQDKVGIDKMKTYYEKFGFGRSTQSLFDSEASGHISWNDELSQKVSSFGQSTTVTPAQMLQAESAIVNEGKMLKPYFVKSIKSQDNNNIYIGKKDIIGQPISKSTAQKTMQQLYDVVNGKEMHAINYGLKDYKVAGKTGTAQVPDTEKGGYVQGANPYMVSFMGYAPAKDPEVIIYYGMSLAQKNDAEAYAQGVSKGYTPLMENTLKYLNVGSPDKDNAKLIFNTPDVIGSKDDKASTEIENASLKPVRIGNGRTVTNQLPAKGTKLLADDKVFILTEGAKVMPDITGWSKRDLLMFSTLTGIEIQFKGNGYAINQSIDVNNPIKQGDKLTVELDSLDPLKQSPVYNDVIKAQLQQEKEVLKEQIKDEKQKNSN</sequence>
<dbReference type="SUPFAM" id="SSF56601">
    <property type="entry name" value="beta-lactamase/transpeptidase-like"/>
    <property type="match status" value="1"/>
</dbReference>
<dbReference type="Pfam" id="PF03793">
    <property type="entry name" value="PASTA"/>
    <property type="match status" value="2"/>
</dbReference>
<dbReference type="EMBL" id="PIXC01000010">
    <property type="protein sequence ID" value="PKE26317.1"/>
    <property type="molecule type" value="Genomic_DNA"/>
</dbReference>
<dbReference type="InterPro" id="IPR012338">
    <property type="entry name" value="Beta-lactam/transpept-like"/>
</dbReference>
<gene>
    <name evidence="5" type="ORF">CW686_05740</name>
</gene>
<dbReference type="Pfam" id="PF00905">
    <property type="entry name" value="Transpeptidase"/>
    <property type="match status" value="1"/>
</dbReference>
<dbReference type="PROSITE" id="PS51178">
    <property type="entry name" value="PASTA"/>
    <property type="match status" value="1"/>
</dbReference>
<dbReference type="InterPro" id="IPR036138">
    <property type="entry name" value="PBP_dimer_sf"/>
</dbReference>
<dbReference type="AlphaFoldDB" id="A0A855H3E9"/>
<comment type="similarity">
    <text evidence="2">Belongs to the transpeptidase family.</text>
</comment>
<name>A0A855H3E9_9STAP</name>
<dbReference type="CDD" id="cd06575">
    <property type="entry name" value="PASTA_Pbp2x-like_2"/>
    <property type="match status" value="1"/>
</dbReference>
<dbReference type="SUPFAM" id="SSF56519">
    <property type="entry name" value="Penicillin binding protein dimerisation domain"/>
    <property type="match status" value="1"/>
</dbReference>
<dbReference type="CDD" id="cd06576">
    <property type="entry name" value="PASTA_Pbp2x-like_1"/>
    <property type="match status" value="1"/>
</dbReference>
<evidence type="ECO:0000313" key="5">
    <source>
        <dbReference type="EMBL" id="PKE26317.1"/>
    </source>
</evidence>